<gene>
    <name evidence="2" type="ORF">AB0887_35555</name>
</gene>
<dbReference type="GO" id="GO:0004519">
    <property type="term" value="F:endonuclease activity"/>
    <property type="evidence" value="ECO:0007669"/>
    <property type="project" value="UniProtKB-KW"/>
</dbReference>
<keyword evidence="2" id="KW-0378">Hydrolase</keyword>
<organism evidence="2 3">
    <name type="scientific">Streptomyces huasconensis</name>
    <dbReference type="NCBI Taxonomy" id="1854574"/>
    <lineage>
        <taxon>Bacteria</taxon>
        <taxon>Bacillati</taxon>
        <taxon>Actinomycetota</taxon>
        <taxon>Actinomycetes</taxon>
        <taxon>Kitasatosporales</taxon>
        <taxon>Streptomycetaceae</taxon>
        <taxon>Streptomyces</taxon>
    </lineage>
</organism>
<dbReference type="EMBL" id="JBEYRS010000023">
    <property type="protein sequence ID" value="MEW2367244.1"/>
    <property type="molecule type" value="Genomic_DNA"/>
</dbReference>
<dbReference type="CDD" id="cd00085">
    <property type="entry name" value="HNHc"/>
    <property type="match status" value="1"/>
</dbReference>
<reference evidence="2 3" key="1">
    <citation type="submission" date="2024-06" db="EMBL/GenBank/DDBJ databases">
        <title>The Natural Products Discovery Center: Release of the First 8490 Sequenced Strains for Exploring Actinobacteria Biosynthetic Diversity.</title>
        <authorList>
            <person name="Kalkreuter E."/>
            <person name="Kautsar S.A."/>
            <person name="Yang D."/>
            <person name="Bader C.D."/>
            <person name="Teijaro C.N."/>
            <person name="Fluegel L."/>
            <person name="Davis C.M."/>
            <person name="Simpson J.R."/>
            <person name="Lauterbach L."/>
            <person name="Steele A.D."/>
            <person name="Gui C."/>
            <person name="Meng S."/>
            <person name="Li G."/>
            <person name="Viehrig K."/>
            <person name="Ye F."/>
            <person name="Su P."/>
            <person name="Kiefer A.F."/>
            <person name="Nichols A."/>
            <person name="Cepeda A.J."/>
            <person name="Yan W."/>
            <person name="Fan B."/>
            <person name="Jiang Y."/>
            <person name="Adhikari A."/>
            <person name="Zheng C.-J."/>
            <person name="Schuster L."/>
            <person name="Cowan T.M."/>
            <person name="Smanski M.J."/>
            <person name="Chevrette M.G."/>
            <person name="De Carvalho L.P.S."/>
            <person name="Shen B."/>
        </authorList>
    </citation>
    <scope>NUCLEOTIDE SEQUENCE [LARGE SCALE GENOMIC DNA]</scope>
    <source>
        <strain evidence="2 3">NPDC047833</strain>
    </source>
</reference>
<protein>
    <submittedName>
        <fullName evidence="2">HNH endonuclease signature motif containing protein</fullName>
    </submittedName>
</protein>
<proteinExistence type="predicted"/>
<keyword evidence="2" id="KW-0540">Nuclease</keyword>
<name>A0ABV3M6D4_9ACTN</name>
<evidence type="ECO:0000259" key="1">
    <source>
        <dbReference type="SMART" id="SM00507"/>
    </source>
</evidence>
<dbReference type="RefSeq" id="WP_359782405.1">
    <property type="nucleotide sequence ID" value="NZ_JBEYRR010000011.1"/>
</dbReference>
<sequence length="206" mass="23598">MPVRYTRELLKEAARETCTWDEAVRWCGGEPTRHSKRYVRQKMVDAGIDISHFPQQWVRHTEEALRAAVADSHSIRDVVRRLGISNVGGNHTHISRRIAKLGIDTSHFRPAAPRRPGAARDVLTLRDPDDGRVPGERLRRALLRTGVAEHCARCGTGTEWNGHPLRLEVDHINGDWWDDRAENLRLLCPNCHAVTDTYRGRKRRRA</sequence>
<comment type="caution">
    <text evidence="2">The sequence shown here is derived from an EMBL/GenBank/DDBJ whole genome shotgun (WGS) entry which is preliminary data.</text>
</comment>
<feature type="domain" description="HNH nuclease" evidence="1">
    <location>
        <begin position="137"/>
        <end position="193"/>
    </location>
</feature>
<dbReference type="Proteomes" id="UP001553843">
    <property type="component" value="Unassembled WGS sequence"/>
</dbReference>
<keyword evidence="3" id="KW-1185">Reference proteome</keyword>
<keyword evidence="2" id="KW-0255">Endonuclease</keyword>
<evidence type="ECO:0000313" key="2">
    <source>
        <dbReference type="EMBL" id="MEW2367244.1"/>
    </source>
</evidence>
<accession>A0ABV3M6D4</accession>
<evidence type="ECO:0000313" key="3">
    <source>
        <dbReference type="Proteomes" id="UP001553843"/>
    </source>
</evidence>
<dbReference type="SMART" id="SM00507">
    <property type="entry name" value="HNHc"/>
    <property type="match status" value="1"/>
</dbReference>
<dbReference type="InterPro" id="IPR003615">
    <property type="entry name" value="HNH_nuc"/>
</dbReference>